<dbReference type="EMBL" id="CP000828">
    <property type="protein sequence ID" value="ABW29877.1"/>
    <property type="molecule type" value="Genomic_DNA"/>
</dbReference>
<evidence type="ECO:0000313" key="2">
    <source>
        <dbReference type="Proteomes" id="UP000000268"/>
    </source>
</evidence>
<dbReference type="eggNOG" id="COG1672">
    <property type="taxonomic scope" value="Bacteria"/>
</dbReference>
<protein>
    <submittedName>
        <fullName evidence="1">Uncharacterized protein</fullName>
    </submittedName>
</protein>
<dbReference type="KEGG" id="amr:AM1_4906"/>
<dbReference type="Proteomes" id="UP000000268">
    <property type="component" value="Chromosome"/>
</dbReference>
<accession>B0C4J4</accession>
<dbReference type="AlphaFoldDB" id="B0C4J4"/>
<organism evidence="1 2">
    <name type="scientific">Acaryochloris marina (strain MBIC 11017)</name>
    <dbReference type="NCBI Taxonomy" id="329726"/>
    <lineage>
        <taxon>Bacteria</taxon>
        <taxon>Bacillati</taxon>
        <taxon>Cyanobacteriota</taxon>
        <taxon>Cyanophyceae</taxon>
        <taxon>Acaryochloridales</taxon>
        <taxon>Acaryochloridaceae</taxon>
        <taxon>Acaryochloris</taxon>
    </lineage>
</organism>
<gene>
    <name evidence="1" type="ordered locus">AM1_4906</name>
</gene>
<dbReference type="RefSeq" id="WP_012165152.1">
    <property type="nucleotide sequence ID" value="NC_009925.1"/>
</dbReference>
<reference evidence="1 2" key="1">
    <citation type="journal article" date="2008" name="Proc. Natl. Acad. Sci. U.S.A.">
        <title>Niche adaptation and genome expansion in the chlorophyll d-producing cyanobacterium Acaryochloris marina.</title>
        <authorList>
            <person name="Swingley W.D."/>
            <person name="Chen M."/>
            <person name="Cheung P.C."/>
            <person name="Conrad A.L."/>
            <person name="Dejesa L.C."/>
            <person name="Hao J."/>
            <person name="Honchak B.M."/>
            <person name="Karbach L.E."/>
            <person name="Kurdoglu A."/>
            <person name="Lahiri S."/>
            <person name="Mastrian S.D."/>
            <person name="Miyashita H."/>
            <person name="Page L."/>
            <person name="Ramakrishna P."/>
            <person name="Satoh S."/>
            <person name="Sattley W.M."/>
            <person name="Shimada Y."/>
            <person name="Taylor H.L."/>
            <person name="Tomo T."/>
            <person name="Tsuchiya T."/>
            <person name="Wang Z.T."/>
            <person name="Raymond J."/>
            <person name="Mimuro M."/>
            <person name="Blankenship R.E."/>
            <person name="Touchman J.W."/>
        </authorList>
    </citation>
    <scope>NUCLEOTIDE SEQUENCE [LARGE SCALE GENOMIC DNA]</scope>
    <source>
        <strain evidence="2">MBIC 11017</strain>
    </source>
</reference>
<dbReference type="STRING" id="329726.AM1_4906"/>
<dbReference type="HOGENOM" id="CLU_629843_0_0_3"/>
<name>B0C4J4_ACAM1</name>
<sequence length="434" mass="50631">MNTQLPYHHHSRSVSNEQRVYDHLLTCVRSESPQDVLYRFQSLFLGTSGYQEPEIRQAINAIVKSTTKQDEFCLFLNRCCYILVNRWQTQFDCRYAISQLIDLLGQASGMPASLGRTQTKTRLRLLVKHFTKSQHFQRLRRFADFMNPGGAASGQQPLVTLLQRYPYLYKHCLVSQGDTQEHQQVIHQAQVQAQQKFEVDLSLYMTDLLKRQTRDPQPLIQTVGQPHPQQGKIIQPVHNPTLLSDSDLRSSLKHFVGKVDARNTHQDLAKQFLMQQHAATSTYKHFKNDFYEYLVSSIDTKFGQCRFNNQLYQSLQNMFPESNDRTMNDFLMVRTCQQVLNFLVIESRQKPKHWIFMDLINNVGSTSTVSLVLKVVLICKKIKPYLEKRFALLFNHYESQKQASVQWLVHCFEKLNLAWCGLFGKFDYSYVSVL</sequence>
<proteinExistence type="predicted"/>
<dbReference type="OrthoDB" id="580965at2"/>
<keyword evidence="2" id="KW-1185">Reference proteome</keyword>
<evidence type="ECO:0000313" key="1">
    <source>
        <dbReference type="EMBL" id="ABW29877.1"/>
    </source>
</evidence>